<dbReference type="Gene3D" id="3.30.559.30">
    <property type="entry name" value="Nonribosomal peptide synthetase, condensation domain"/>
    <property type="match status" value="1"/>
</dbReference>
<dbReference type="Pfam" id="PF07247">
    <property type="entry name" value="AATase"/>
    <property type="match status" value="1"/>
</dbReference>
<evidence type="ECO:0000313" key="10">
    <source>
        <dbReference type="Proteomes" id="UP000284024"/>
    </source>
</evidence>
<feature type="transmembrane region" description="Helical" evidence="1">
    <location>
        <begin position="511"/>
        <end position="531"/>
    </location>
</feature>
<accession>A0A174HXC7</accession>
<proteinExistence type="predicted"/>
<keyword evidence="2" id="KW-0808">Transferase</keyword>
<keyword evidence="1" id="KW-0812">Transmembrane</keyword>
<keyword evidence="1" id="KW-1133">Transmembrane helix</keyword>
<dbReference type="EMBL" id="RCXQ01000026">
    <property type="protein sequence ID" value="RYT61209.1"/>
    <property type="molecule type" value="Genomic_DNA"/>
</dbReference>
<keyword evidence="1" id="KW-0472">Membrane</keyword>
<evidence type="ECO:0000313" key="9">
    <source>
        <dbReference type="Proteomes" id="UP000283585"/>
    </source>
</evidence>
<dbReference type="InterPro" id="IPR010828">
    <property type="entry name" value="Atf2/Sli1-like"/>
</dbReference>
<name>A0A174HXC7_9FIRM</name>
<dbReference type="Pfam" id="PF19845">
    <property type="entry name" value="DUF6320"/>
    <property type="match status" value="1"/>
</dbReference>
<feature type="transmembrane region" description="Helical" evidence="1">
    <location>
        <begin position="435"/>
        <end position="453"/>
    </location>
</feature>
<dbReference type="InterPro" id="IPR052058">
    <property type="entry name" value="Alcohol_O-acetyltransferase"/>
</dbReference>
<feature type="transmembrane region" description="Helical" evidence="1">
    <location>
        <begin position="570"/>
        <end position="588"/>
    </location>
</feature>
<dbReference type="RefSeq" id="WP_044925346.1">
    <property type="nucleotide sequence ID" value="NZ_CYZD01000027.1"/>
</dbReference>
<evidence type="ECO:0000313" key="11">
    <source>
        <dbReference type="Proteomes" id="UP000293506"/>
    </source>
</evidence>
<feature type="transmembrane region" description="Helical" evidence="1">
    <location>
        <begin position="488"/>
        <end position="505"/>
    </location>
</feature>
<dbReference type="PANTHER" id="PTHR28037">
    <property type="entry name" value="ALCOHOL O-ACETYLTRANSFERASE 1-RELATED"/>
    <property type="match status" value="1"/>
</dbReference>
<dbReference type="Proteomes" id="UP000261105">
    <property type="component" value="Unassembled WGS sequence"/>
</dbReference>
<dbReference type="GeneID" id="79802598"/>
<protein>
    <submittedName>
        <fullName evidence="2">Alcohol acetyltransferase</fullName>
    </submittedName>
</protein>
<dbReference type="InterPro" id="IPR046283">
    <property type="entry name" value="DUF6320"/>
</dbReference>
<sequence length="603" mass="69513">METGYSKWRKLDNAALAFPLVTDKNDTRVFRFYCQLKEEVNSEILQQSLDQTMEKYPLFQAVLRKGLFWFYLERRDIHAIVKKEKRPPCSSLYIPDQKTLLFQVSYYKNRINFEVYHALTDGTGAMNFLSELVQNYLILAHPSADLPWVEQIEETTPGAQEEDSFSQYYSSDIPKNKEKKPAAVKLKGEKLLHADMQITEVIIPVKETLTKARSYGVSITVFLTAMLLCSIHEEIPKNRQKRPIALMIPVNLRNYFPSQSMGNFFGWIEVGYTFADETVFQDVLESVKNQFKDKLDKEKVAMDMNGYVRLEKNPLVRAVPLEIKKYFMMAGANLGSRSVTAVYSNIGILKFPEEYKAYIDRFGIFASTNSLQLCSCSYGDQMVLGFTSKIPDDSIQKNFMRMLREEEIPYKEEKNDFPGCGEQNKKEEIKILQTFTFLCLAVAVICGMINYLMLETLNWFWFAAAGCACAWLVVNVAYFKRRNILKNLTWQLLIITILCVLWDHFTGWKGWSIDFVFPFGTLTVLGSIPVIAGVSHLETEEYLYYLLQAAMIGCIPAILIWIGIVHYTLPSVLCTGISFLTLAGMFIFQKKDTLREFRKKLRM</sequence>
<feature type="transmembrane region" description="Helical" evidence="1">
    <location>
        <begin position="459"/>
        <end position="479"/>
    </location>
</feature>
<dbReference type="EMBL" id="QSUZ01000026">
    <property type="protein sequence ID" value="RGN85078.1"/>
    <property type="molecule type" value="Genomic_DNA"/>
</dbReference>
<dbReference type="EMBL" id="QRSS01000041">
    <property type="protein sequence ID" value="RGQ02147.1"/>
    <property type="molecule type" value="Genomic_DNA"/>
</dbReference>
<evidence type="ECO:0000313" key="8">
    <source>
        <dbReference type="Proteomes" id="UP000261105"/>
    </source>
</evidence>
<reference evidence="2 7" key="1">
    <citation type="submission" date="2015-09" db="EMBL/GenBank/DDBJ databases">
        <authorList>
            <consortium name="Pathogen Informatics"/>
        </authorList>
    </citation>
    <scope>NUCLEOTIDE SEQUENCE [LARGE SCALE GENOMIC DNA]</scope>
    <source>
        <strain evidence="2 7">2789STDY5608837</strain>
    </source>
</reference>
<dbReference type="EMBL" id="CYZD01000027">
    <property type="protein sequence ID" value="CUO79543.1"/>
    <property type="molecule type" value="Genomic_DNA"/>
</dbReference>
<dbReference type="EMBL" id="QRJH01000014">
    <property type="protein sequence ID" value="RHH15012.1"/>
    <property type="molecule type" value="Genomic_DNA"/>
</dbReference>
<dbReference type="AlphaFoldDB" id="A0A174HXC7"/>
<evidence type="ECO:0000256" key="1">
    <source>
        <dbReference type="SAM" id="Phobius"/>
    </source>
</evidence>
<organism evidence="2 7">
    <name type="scientific">Blautia obeum</name>
    <dbReference type="NCBI Taxonomy" id="40520"/>
    <lineage>
        <taxon>Bacteria</taxon>
        <taxon>Bacillati</taxon>
        <taxon>Bacillota</taxon>
        <taxon>Clostridia</taxon>
        <taxon>Lachnospirales</taxon>
        <taxon>Lachnospiraceae</taxon>
        <taxon>Blautia</taxon>
    </lineage>
</organism>
<dbReference type="Proteomes" id="UP000095409">
    <property type="component" value="Unassembled WGS sequence"/>
</dbReference>
<evidence type="ECO:0000313" key="6">
    <source>
        <dbReference type="EMBL" id="RYT61209.1"/>
    </source>
</evidence>
<evidence type="ECO:0000313" key="7">
    <source>
        <dbReference type="Proteomes" id="UP000095409"/>
    </source>
</evidence>
<reference evidence="6 11" key="3">
    <citation type="journal article" date="2019" name="Science, e1252229">
        <title>Invertible promoters mediate bacterial phase variation, antibiotic resistance, and host adaptation in the gut.</title>
        <authorList>
            <person name="Jiang X."/>
            <person name="Hall A.B."/>
            <person name="Arthur T.D."/>
            <person name="Plichta D.R."/>
            <person name="Covington C.T."/>
            <person name="Poyet M."/>
            <person name="Crothers J."/>
            <person name="Moses P.L."/>
            <person name="Tolonen A.C."/>
            <person name="Vlamakis H."/>
            <person name="Alm E.J."/>
            <person name="Xavier R.J."/>
        </authorList>
    </citation>
    <scope>NUCLEOTIDE SEQUENCE [LARGE SCALE GENOMIC DNA]</scope>
    <source>
        <strain evidence="11">af_0058</strain>
        <strain evidence="6">Af_0058</strain>
    </source>
</reference>
<dbReference type="PANTHER" id="PTHR28037:SF1">
    <property type="entry name" value="ALCOHOL O-ACETYLTRANSFERASE 1-RELATED"/>
    <property type="match status" value="1"/>
</dbReference>
<dbReference type="Proteomes" id="UP000284024">
    <property type="component" value="Unassembled WGS sequence"/>
</dbReference>
<dbReference type="Proteomes" id="UP000293506">
    <property type="component" value="Unassembled WGS sequence"/>
</dbReference>
<evidence type="ECO:0000313" key="2">
    <source>
        <dbReference type="EMBL" id="CUO79543.1"/>
    </source>
</evidence>
<gene>
    <name evidence="5" type="ORF">DW222_17215</name>
    <name evidence="4" type="ORF">DWZ12_16555</name>
    <name evidence="3" type="ORF">DXB38_14375</name>
    <name evidence="6" type="ORF">EAI82_15465</name>
    <name evidence="2" type="ORF">ERS852394_03043</name>
</gene>
<reference evidence="8 9" key="2">
    <citation type="submission" date="2018-08" db="EMBL/GenBank/DDBJ databases">
        <title>A genome reference for cultivated species of the human gut microbiota.</title>
        <authorList>
            <person name="Zou Y."/>
            <person name="Xue W."/>
            <person name="Luo G."/>
        </authorList>
    </citation>
    <scope>NUCLEOTIDE SEQUENCE [LARGE SCALE GENOMIC DNA]</scope>
    <source>
        <strain evidence="4 9">AF29-2BH</strain>
        <strain evidence="5 10">AM18-2AC</strain>
        <strain evidence="3 8">OM03-6</strain>
    </source>
</reference>
<dbReference type="GO" id="GO:0016740">
    <property type="term" value="F:transferase activity"/>
    <property type="evidence" value="ECO:0007669"/>
    <property type="project" value="UniProtKB-KW"/>
</dbReference>
<dbReference type="InterPro" id="IPR023213">
    <property type="entry name" value="CAT-like_dom_sf"/>
</dbReference>
<dbReference type="Gene3D" id="3.30.559.10">
    <property type="entry name" value="Chloramphenicol acetyltransferase-like domain"/>
    <property type="match status" value="1"/>
</dbReference>
<dbReference type="Proteomes" id="UP000283585">
    <property type="component" value="Unassembled WGS sequence"/>
</dbReference>
<evidence type="ECO:0000313" key="4">
    <source>
        <dbReference type="EMBL" id="RGQ02147.1"/>
    </source>
</evidence>
<feature type="transmembrane region" description="Helical" evidence="1">
    <location>
        <begin position="543"/>
        <end position="564"/>
    </location>
</feature>
<evidence type="ECO:0000313" key="3">
    <source>
        <dbReference type="EMBL" id="RGN85078.1"/>
    </source>
</evidence>
<evidence type="ECO:0000313" key="5">
    <source>
        <dbReference type="EMBL" id="RHH15012.1"/>
    </source>
</evidence>